<dbReference type="SUPFAM" id="SSF53146">
    <property type="entry name" value="Nitrogenase accessory factor-like"/>
    <property type="match status" value="1"/>
</dbReference>
<proteinExistence type="inferred from homology"/>
<dbReference type="Pfam" id="PF02579">
    <property type="entry name" value="Nitro_FeMo-Co"/>
    <property type="match status" value="1"/>
</dbReference>
<dbReference type="PANTHER" id="PTHR37478:SF2">
    <property type="entry name" value="UPF0251 PROTEIN TK0562"/>
    <property type="match status" value="1"/>
</dbReference>
<evidence type="ECO:0000313" key="5">
    <source>
        <dbReference type="Proteomes" id="UP000460257"/>
    </source>
</evidence>
<reference evidence="4" key="1">
    <citation type="journal article" date="2020" name="Appl. Environ. Microbiol.">
        <title>Medium-Chain Fatty Acid Synthesis by 'Candidatus Weimeria bifida' gen. nov., sp. nov., and 'Candidatus Pseudoramibacter fermentans' sp. nov.</title>
        <authorList>
            <person name="Scarborough M.J."/>
            <person name="Myers K.S."/>
            <person name="Donohue T.J."/>
            <person name="Noguera D.R."/>
        </authorList>
    </citation>
    <scope>NUCLEOTIDE SEQUENCE</scope>
    <source>
        <strain evidence="4">LCO1.1</strain>
    </source>
</reference>
<dbReference type="Pfam" id="PF02001">
    <property type="entry name" value="DUF134"/>
    <property type="match status" value="1"/>
</dbReference>
<dbReference type="SUPFAM" id="SSF88659">
    <property type="entry name" value="Sigma3 and sigma4 domains of RNA polymerase sigma factors"/>
    <property type="match status" value="1"/>
</dbReference>
<dbReference type="InterPro" id="IPR003731">
    <property type="entry name" value="Di-Nase_FeMo-co_biosynth"/>
</dbReference>
<keyword evidence="5" id="KW-1185">Reference proteome</keyword>
<feature type="domain" description="Dinitrogenase iron-molybdenum cofactor biosynthesis" evidence="3">
    <location>
        <begin position="122"/>
        <end position="209"/>
    </location>
</feature>
<evidence type="ECO:0000256" key="1">
    <source>
        <dbReference type="ARBA" id="ARBA00009350"/>
    </source>
</evidence>
<name>A0A6N7IW38_9FIRM</name>
<dbReference type="EMBL" id="VOGC01000002">
    <property type="protein sequence ID" value="MQN00489.1"/>
    <property type="molecule type" value="Genomic_DNA"/>
</dbReference>
<sequence length="248" mass="26662">MAGRQEKTRKVETMPEYITFSPDGIPNGEEVTLTVDEFETIRLIDLEHLNQSEASERMNVARTTVTAIYERARVKLADALINGKKLQIEGGNVEFRPQHIQADKKINEKGVNTMRIAVTYDNGDVFQHFGRTSQFKIYDTEDGKVTSSQVVGTNGAGHGALAGFLKSNNVDTLICGGIGGGAQAAMGEAGITLYGGVTGNTDEAVQKLLDGSLDYDPNVVCSHHEGHHGGGECGHHEHGSCGEHGCHN</sequence>
<dbReference type="Proteomes" id="UP000460257">
    <property type="component" value="Unassembled WGS sequence"/>
</dbReference>
<dbReference type="InterPro" id="IPR036105">
    <property type="entry name" value="DiNase_FeMo-co_biosyn_sf"/>
</dbReference>
<dbReference type="Gene3D" id="3.30.420.130">
    <property type="entry name" value="Dinitrogenase iron-molybdenum cofactor biosynthesis domain"/>
    <property type="match status" value="1"/>
</dbReference>
<organism evidence="4 5">
    <name type="scientific">Candidatus Weimeria bifida</name>
    <dbReference type="NCBI Taxonomy" id="2599074"/>
    <lineage>
        <taxon>Bacteria</taxon>
        <taxon>Bacillati</taxon>
        <taxon>Bacillota</taxon>
        <taxon>Clostridia</taxon>
        <taxon>Lachnospirales</taxon>
        <taxon>Lachnospiraceae</taxon>
        <taxon>Candidatus Weimeria</taxon>
    </lineage>
</organism>
<evidence type="ECO:0000256" key="2">
    <source>
        <dbReference type="HAMAP-Rule" id="MF_00674"/>
    </source>
</evidence>
<evidence type="ECO:0000259" key="3">
    <source>
        <dbReference type="Pfam" id="PF02579"/>
    </source>
</evidence>
<dbReference type="InterPro" id="IPR002852">
    <property type="entry name" value="UPF0251"/>
</dbReference>
<gene>
    <name evidence="4" type="ORF">FRC54_00580</name>
</gene>
<accession>A0A6N7IW38</accession>
<dbReference type="PANTHER" id="PTHR37478">
    <property type="match status" value="1"/>
</dbReference>
<protein>
    <recommendedName>
        <fullName evidence="2">UPF0251 protein FRC54_00580</fullName>
    </recommendedName>
</protein>
<dbReference type="InterPro" id="IPR013324">
    <property type="entry name" value="RNA_pol_sigma_r3/r4-like"/>
</dbReference>
<dbReference type="HAMAP" id="MF_00674">
    <property type="entry name" value="UPF0251"/>
    <property type="match status" value="1"/>
</dbReference>
<evidence type="ECO:0000313" key="4">
    <source>
        <dbReference type="EMBL" id="MQN00489.1"/>
    </source>
</evidence>
<comment type="caution">
    <text evidence="4">The sequence shown here is derived from an EMBL/GenBank/DDBJ whole genome shotgun (WGS) entry which is preliminary data.</text>
</comment>
<comment type="similarity">
    <text evidence="1 2">Belongs to the UPF0251 family.</text>
</comment>
<dbReference type="AlphaFoldDB" id="A0A6N7IW38"/>